<reference evidence="2" key="1">
    <citation type="journal article" date="2014" name="Front. Microbiol.">
        <title>High frequency of phylogenetically diverse reductive dehalogenase-homologous genes in deep subseafloor sedimentary metagenomes.</title>
        <authorList>
            <person name="Kawai M."/>
            <person name="Futagami T."/>
            <person name="Toyoda A."/>
            <person name="Takaki Y."/>
            <person name="Nishi S."/>
            <person name="Hori S."/>
            <person name="Arai W."/>
            <person name="Tsubouchi T."/>
            <person name="Morono Y."/>
            <person name="Uchiyama I."/>
            <person name="Ito T."/>
            <person name="Fujiyama A."/>
            <person name="Inagaki F."/>
            <person name="Takami H."/>
        </authorList>
    </citation>
    <scope>NUCLEOTIDE SEQUENCE</scope>
    <source>
        <strain evidence="2">Expedition CK06-06</strain>
    </source>
</reference>
<name>X0YB51_9ZZZZ</name>
<evidence type="ECO:0000313" key="2">
    <source>
        <dbReference type="EMBL" id="GAG44512.1"/>
    </source>
</evidence>
<comment type="caution">
    <text evidence="2">The sequence shown here is derived from an EMBL/GenBank/DDBJ whole genome shotgun (WGS) entry which is preliminary data.</text>
</comment>
<dbReference type="EMBL" id="BARS01052665">
    <property type="protein sequence ID" value="GAG44512.1"/>
    <property type="molecule type" value="Genomic_DNA"/>
</dbReference>
<dbReference type="AlphaFoldDB" id="X0YB51"/>
<sequence length="230" mass="27367">NLPISLNNFKLTVGTKDILIEDRFTLILGKFKKDALKLYKNQDFLEIIDNLELIPVKKFINLFQNQNTKLSNLDKSLNILDYLSNYRKIMEYNLETFSDFNSLTEILLKIFRYIFLKQKKNQLSEELELSKLYKKSSDLASIIDLIKKLNEAIIKNRKELNYLEEDYFQQKNQVDQIKKELRNHALQIRDLNETKKECFSQINRITRQIEGSLNEYKNDSIAKLKGEFRP</sequence>
<feature type="non-terminal residue" evidence="2">
    <location>
        <position position="230"/>
    </location>
</feature>
<feature type="coiled-coil region" evidence="1">
    <location>
        <begin position="146"/>
        <end position="194"/>
    </location>
</feature>
<feature type="non-terminal residue" evidence="2">
    <location>
        <position position="1"/>
    </location>
</feature>
<gene>
    <name evidence="2" type="ORF">S01H1_78270</name>
</gene>
<evidence type="ECO:0000256" key="1">
    <source>
        <dbReference type="SAM" id="Coils"/>
    </source>
</evidence>
<accession>X0YB51</accession>
<organism evidence="2">
    <name type="scientific">marine sediment metagenome</name>
    <dbReference type="NCBI Taxonomy" id="412755"/>
    <lineage>
        <taxon>unclassified sequences</taxon>
        <taxon>metagenomes</taxon>
        <taxon>ecological metagenomes</taxon>
    </lineage>
</organism>
<proteinExistence type="predicted"/>
<keyword evidence="1" id="KW-0175">Coiled coil</keyword>
<protein>
    <submittedName>
        <fullName evidence="2">Uncharacterized protein</fullName>
    </submittedName>
</protein>